<dbReference type="GO" id="GO:0045324">
    <property type="term" value="P:late endosome to vacuole transport"/>
    <property type="evidence" value="ECO:0007669"/>
    <property type="project" value="InterPro"/>
</dbReference>
<dbReference type="GO" id="GO:0004674">
    <property type="term" value="F:protein serine/threonine kinase activity"/>
    <property type="evidence" value="ECO:0007669"/>
    <property type="project" value="InterPro"/>
</dbReference>
<reference evidence="4 5" key="1">
    <citation type="journal article" date="2016" name="Proc. Natl. Acad. Sci. U.S.A.">
        <title>Lipid metabolic changes in an early divergent fungus govern the establishment of a mutualistic symbiosis with endobacteria.</title>
        <authorList>
            <person name="Lastovetsky O.A."/>
            <person name="Gaspar M.L."/>
            <person name="Mondo S.J."/>
            <person name="LaButti K.M."/>
            <person name="Sandor L."/>
            <person name="Grigoriev I.V."/>
            <person name="Henry S.A."/>
            <person name="Pawlowska T.E."/>
        </authorList>
    </citation>
    <scope>NUCLEOTIDE SEQUENCE [LARGE SCALE GENOMIC DNA]</scope>
    <source>
        <strain evidence="4 5">ATCC 11559</strain>
    </source>
</reference>
<evidence type="ECO:0000256" key="1">
    <source>
        <dbReference type="ARBA" id="ARBA00022574"/>
    </source>
</evidence>
<dbReference type="InterPro" id="IPR008271">
    <property type="entry name" value="Ser/Thr_kinase_AS"/>
</dbReference>
<dbReference type="PROSITE" id="PS50011">
    <property type="entry name" value="PROTEIN_KINASE_DOM"/>
    <property type="match status" value="1"/>
</dbReference>
<dbReference type="PROSITE" id="PS00108">
    <property type="entry name" value="PROTEIN_KINASE_ST"/>
    <property type="match status" value="1"/>
</dbReference>
<dbReference type="PANTHER" id="PTHR17583">
    <property type="entry name" value="PHOSPHOINOSITIDE 3-KINASE REGULATORY SUBUNIT 4"/>
    <property type="match status" value="1"/>
</dbReference>
<dbReference type="GO" id="GO:0005524">
    <property type="term" value="F:ATP binding"/>
    <property type="evidence" value="ECO:0007669"/>
    <property type="project" value="InterPro"/>
</dbReference>
<keyword evidence="2" id="KW-0472">Membrane</keyword>
<organism evidence="4 5">
    <name type="scientific">Rhizopus microsporus</name>
    <dbReference type="NCBI Taxonomy" id="58291"/>
    <lineage>
        <taxon>Eukaryota</taxon>
        <taxon>Fungi</taxon>
        <taxon>Fungi incertae sedis</taxon>
        <taxon>Mucoromycota</taxon>
        <taxon>Mucoromycotina</taxon>
        <taxon>Mucoromycetes</taxon>
        <taxon>Mucorales</taxon>
        <taxon>Mucorineae</taxon>
        <taxon>Rhizopodaceae</taxon>
        <taxon>Rhizopus</taxon>
    </lineage>
</organism>
<dbReference type="Pfam" id="PF00069">
    <property type="entry name" value="Pkinase"/>
    <property type="match status" value="1"/>
</dbReference>
<dbReference type="Proteomes" id="UP000242381">
    <property type="component" value="Unassembled WGS sequence"/>
</dbReference>
<dbReference type="PANTHER" id="PTHR17583:SF0">
    <property type="entry name" value="PHOSPHOINOSITIDE 3-KINASE REGULATORY SUBUNIT 4"/>
    <property type="match status" value="1"/>
</dbReference>
<feature type="transmembrane region" description="Helical" evidence="2">
    <location>
        <begin position="12"/>
        <end position="30"/>
    </location>
</feature>
<evidence type="ECO:0000313" key="5">
    <source>
        <dbReference type="Proteomes" id="UP000242381"/>
    </source>
</evidence>
<dbReference type="GO" id="GO:0034271">
    <property type="term" value="C:phosphatidylinositol 3-kinase complex, class III, type I"/>
    <property type="evidence" value="ECO:0007669"/>
    <property type="project" value="TreeGrafter"/>
</dbReference>
<dbReference type="GO" id="GO:0005770">
    <property type="term" value="C:late endosome"/>
    <property type="evidence" value="ECO:0007669"/>
    <property type="project" value="TreeGrafter"/>
</dbReference>
<dbReference type="GO" id="GO:0034272">
    <property type="term" value="C:phosphatidylinositol 3-kinase complex, class III, type II"/>
    <property type="evidence" value="ECO:0007669"/>
    <property type="project" value="TreeGrafter"/>
</dbReference>
<sequence length="177" mass="20925">MTSTIRKGDFYTLSATTTFIYLCIYFIYSIGNARFMKTILGRHERDGYVVVKIFVKPELGMSLKKRVKKLKEEYKTLSDVHNAFSFQRILETDRAAYLVRQYLYSNLYDRISTRPFLTTIEKKWIAYQLIRGVADFHSRKVYHGDIKTENVLVTSWNWAFIVDFASFKPTYLPEVHT</sequence>
<dbReference type="InterPro" id="IPR045162">
    <property type="entry name" value="Vps15-like"/>
</dbReference>
<dbReference type="InterPro" id="IPR011009">
    <property type="entry name" value="Kinase-like_dom_sf"/>
</dbReference>
<dbReference type="Gene3D" id="1.10.510.10">
    <property type="entry name" value="Transferase(Phosphotransferase) domain 1"/>
    <property type="match status" value="1"/>
</dbReference>
<dbReference type="GO" id="GO:0071561">
    <property type="term" value="C:nucleus-vacuole junction"/>
    <property type="evidence" value="ECO:0007669"/>
    <property type="project" value="TreeGrafter"/>
</dbReference>
<dbReference type="GO" id="GO:0016236">
    <property type="term" value="P:macroautophagy"/>
    <property type="evidence" value="ECO:0007669"/>
    <property type="project" value="InterPro"/>
</dbReference>
<protein>
    <submittedName>
        <fullName evidence="4">Kinase-like protein</fullName>
    </submittedName>
</protein>
<accession>A0A1X0RSA1</accession>
<gene>
    <name evidence="4" type="ORF">BCV71DRAFT_42534</name>
</gene>
<evidence type="ECO:0000256" key="2">
    <source>
        <dbReference type="SAM" id="Phobius"/>
    </source>
</evidence>
<dbReference type="SUPFAM" id="SSF56112">
    <property type="entry name" value="Protein kinase-like (PK-like)"/>
    <property type="match status" value="1"/>
</dbReference>
<proteinExistence type="predicted"/>
<dbReference type="EMBL" id="KV921448">
    <property type="protein sequence ID" value="ORE14905.1"/>
    <property type="molecule type" value="Genomic_DNA"/>
</dbReference>
<evidence type="ECO:0000259" key="3">
    <source>
        <dbReference type="PROSITE" id="PS50011"/>
    </source>
</evidence>
<keyword evidence="2" id="KW-1133">Transmembrane helix</keyword>
<keyword evidence="4" id="KW-0808">Transferase</keyword>
<dbReference type="GO" id="GO:0006623">
    <property type="term" value="P:protein targeting to vacuole"/>
    <property type="evidence" value="ECO:0007669"/>
    <property type="project" value="TreeGrafter"/>
</dbReference>
<keyword evidence="2" id="KW-0812">Transmembrane</keyword>
<evidence type="ECO:0000313" key="4">
    <source>
        <dbReference type="EMBL" id="ORE14905.1"/>
    </source>
</evidence>
<dbReference type="InterPro" id="IPR000719">
    <property type="entry name" value="Prot_kinase_dom"/>
</dbReference>
<dbReference type="VEuPathDB" id="FungiDB:BCV72DRAFT_205721"/>
<keyword evidence="1" id="KW-0853">WD repeat</keyword>
<name>A0A1X0RSA1_RHIZD</name>
<feature type="domain" description="Protein kinase" evidence="3">
    <location>
        <begin position="24"/>
        <end position="177"/>
    </location>
</feature>
<dbReference type="AlphaFoldDB" id="A0A1X0RSA1"/>
<keyword evidence="4" id="KW-0418">Kinase</keyword>